<keyword evidence="2" id="KW-1185">Reference proteome</keyword>
<dbReference type="RefSeq" id="XP_034252395.1">
    <property type="nucleotide sequence ID" value="XM_034396504.1"/>
</dbReference>
<feature type="compositionally biased region" description="Low complexity" evidence="1">
    <location>
        <begin position="397"/>
        <end position="410"/>
    </location>
</feature>
<feature type="region of interest" description="Disordered" evidence="1">
    <location>
        <begin position="85"/>
        <end position="282"/>
    </location>
</feature>
<protein>
    <submittedName>
        <fullName evidence="3">Sialidase-like isoform X1</fullName>
    </submittedName>
</protein>
<feature type="compositionally biased region" description="Low complexity" evidence="1">
    <location>
        <begin position="447"/>
        <end position="461"/>
    </location>
</feature>
<dbReference type="Proteomes" id="UP000515158">
    <property type="component" value="Unplaced"/>
</dbReference>
<sequence>MAQNNPEIIEVPTPQSRQVKRKGSDADLHRKRLRTDDSMDIEVVPKENEEKYATKEEFNICMERISKIESRLAKIEKTFESLKSAFLGPNHPSRSVPSSVSSAPGPSRPPPKSSNSASTSVAMPAEGTPSSATNSSKEAPPSVALPAPTTHTSPAMSAQQTPLSSAVKSAQRTPLASAARSIQGTPNSSVSKSAQVTPNSSVSKSAQVTPNSSVSKSAQVTPSASASKSAQVTPNSSASKSAQMTLNSSASKSAHVSPISSASKSAQGTPVSSAAKTAQVTPISSAGISAQVTPISSAGKPAQVTVTPISSTAKSVIQVTPISSAGKSAQVAPISSASKPTQRTPPSGTKSSQGTSNSAQKSFMETAPLGKKSTQGMPSMGNKSVQGPSIGVRQAPSATNSAQSVSSSASNLMHRPVVNSVQRQNVETIDDEVTVIPTDDPGITTVSNSSNANIQISSRSSVSGNTSAKTTNAKDQRNIGLPRINVIPQNELLAVHSDQPTSERNPHSYNQQRAGSLAASNVAPHPRSQQLASTSSSSTSVRAQTSSHEAAQNNINESWASSSASDMNDMPEEVFCHIRPKQEIYDNPESSTIETSTNRQLVAYTDGDCRKKKNHDVYAAVCGYSLNGTKIYCVPYISDLRHPFTQTMPAVRANRKMVELVKQQTEVMAAYLVITNLGGSGNDRLKVVSRCQRLVQIMKGSLDVYPAFNTCQCDRFPCNHPQRWETLDTFAHLLSDDLPRLVLATKGASVNVEWCNYTPFDQEEKKITESLKKEFKKKISELLSRTTRRNAMLM</sequence>
<feature type="compositionally biased region" description="Polar residues" evidence="1">
    <location>
        <begin position="128"/>
        <end position="137"/>
    </location>
</feature>
<feature type="region of interest" description="Disordered" evidence="1">
    <location>
        <begin position="1"/>
        <end position="41"/>
    </location>
</feature>
<dbReference type="AlphaFoldDB" id="A0A6P9A4H5"/>
<dbReference type="InParanoid" id="A0A6P9A4H5"/>
<feature type="region of interest" description="Disordered" evidence="1">
    <location>
        <begin position="323"/>
        <end position="411"/>
    </location>
</feature>
<dbReference type="KEGG" id="tpal:117651918"/>
<dbReference type="GeneID" id="117651918"/>
<feature type="compositionally biased region" description="Polar residues" evidence="1">
    <location>
        <begin position="498"/>
        <end position="514"/>
    </location>
</feature>
<feature type="compositionally biased region" description="Polar residues" evidence="1">
    <location>
        <begin position="372"/>
        <end position="387"/>
    </location>
</feature>
<proteinExistence type="predicted"/>
<evidence type="ECO:0000313" key="3">
    <source>
        <dbReference type="RefSeq" id="XP_034252395.1"/>
    </source>
</evidence>
<feature type="compositionally biased region" description="Polar residues" evidence="1">
    <location>
        <begin position="149"/>
        <end position="282"/>
    </location>
</feature>
<feature type="compositionally biased region" description="Low complexity" evidence="1">
    <location>
        <begin position="527"/>
        <end position="547"/>
    </location>
</feature>
<feature type="compositionally biased region" description="Low complexity" evidence="1">
    <location>
        <begin position="89"/>
        <end position="105"/>
    </location>
</feature>
<feature type="compositionally biased region" description="Polar residues" evidence="1">
    <location>
        <begin position="462"/>
        <end position="471"/>
    </location>
</feature>
<feature type="compositionally biased region" description="Polar residues" evidence="1">
    <location>
        <begin position="323"/>
        <end position="363"/>
    </location>
</feature>
<accession>A0A6P9A4H5</accession>
<evidence type="ECO:0000256" key="1">
    <source>
        <dbReference type="SAM" id="MobiDB-lite"/>
    </source>
</evidence>
<feature type="region of interest" description="Disordered" evidence="1">
    <location>
        <begin position="497"/>
        <end position="554"/>
    </location>
</feature>
<feature type="region of interest" description="Disordered" evidence="1">
    <location>
        <begin position="435"/>
        <end position="482"/>
    </location>
</feature>
<dbReference type="OrthoDB" id="10677278at2759"/>
<gene>
    <name evidence="3" type="primary">LOC117651918</name>
</gene>
<organism evidence="3">
    <name type="scientific">Thrips palmi</name>
    <name type="common">Melon thrips</name>
    <dbReference type="NCBI Taxonomy" id="161013"/>
    <lineage>
        <taxon>Eukaryota</taxon>
        <taxon>Metazoa</taxon>
        <taxon>Ecdysozoa</taxon>
        <taxon>Arthropoda</taxon>
        <taxon>Hexapoda</taxon>
        <taxon>Insecta</taxon>
        <taxon>Pterygota</taxon>
        <taxon>Neoptera</taxon>
        <taxon>Paraneoptera</taxon>
        <taxon>Thysanoptera</taxon>
        <taxon>Terebrantia</taxon>
        <taxon>Thripoidea</taxon>
        <taxon>Thripidae</taxon>
        <taxon>Thrips</taxon>
    </lineage>
</organism>
<name>A0A6P9A4H5_THRPL</name>
<evidence type="ECO:0000313" key="2">
    <source>
        <dbReference type="Proteomes" id="UP000515158"/>
    </source>
</evidence>
<reference evidence="3" key="1">
    <citation type="submission" date="2025-08" db="UniProtKB">
        <authorList>
            <consortium name="RefSeq"/>
        </authorList>
    </citation>
    <scope>IDENTIFICATION</scope>
    <source>
        <tissue evidence="3">Total insect</tissue>
    </source>
</reference>